<keyword evidence="3" id="KW-1185">Reference proteome</keyword>
<dbReference type="EMBL" id="RCBY01000034">
    <property type="protein sequence ID" value="RQH47530.1"/>
    <property type="molecule type" value="Genomic_DNA"/>
</dbReference>
<accession>A0A3N6PF10</accession>
<dbReference type="Pfam" id="PF13470">
    <property type="entry name" value="PIN_3"/>
    <property type="match status" value="1"/>
</dbReference>
<dbReference type="OrthoDB" id="512989at2"/>
<dbReference type="InterPro" id="IPR002716">
    <property type="entry name" value="PIN_dom"/>
</dbReference>
<dbReference type="InterPro" id="IPR029060">
    <property type="entry name" value="PIN-like_dom_sf"/>
</dbReference>
<name>A0A3N6PF10_9CYAN</name>
<dbReference type="SUPFAM" id="SSF88723">
    <property type="entry name" value="PIN domain-like"/>
    <property type="match status" value="1"/>
</dbReference>
<sequence length="150" mass="17060">MTISPSRIFFDTNVYIIGFAAPESNEFRCLQWAGLGMKKSALIEVVISEILLAEILRVAKRLKHKDWSGEIVDKIWQYFQVCYVLLDENELEIIKNSGNIPREDAGVYLTAKTAKAQCFVSANYKLIKAIVEKTGEFECLTPEAFVNKYV</sequence>
<proteinExistence type="predicted"/>
<comment type="caution">
    <text evidence="2">The sequence shown here is derived from an EMBL/GenBank/DDBJ whole genome shotgun (WGS) entry which is preliminary data.</text>
</comment>
<evidence type="ECO:0000259" key="1">
    <source>
        <dbReference type="Pfam" id="PF13470"/>
    </source>
</evidence>
<feature type="domain" description="PIN" evidence="1">
    <location>
        <begin position="7"/>
        <end position="125"/>
    </location>
</feature>
<gene>
    <name evidence="2" type="ORF">D5R40_08500</name>
</gene>
<dbReference type="AlphaFoldDB" id="A0A3N6PF10"/>
<protein>
    <recommendedName>
        <fullName evidence="1">PIN domain-containing protein</fullName>
    </recommendedName>
</protein>
<evidence type="ECO:0000313" key="3">
    <source>
        <dbReference type="Proteomes" id="UP000269154"/>
    </source>
</evidence>
<dbReference type="RefSeq" id="WP_124145976.1">
    <property type="nucleotide sequence ID" value="NZ_CAWOKI010000130.1"/>
</dbReference>
<organism evidence="2 3">
    <name type="scientific">Okeania hirsuta</name>
    <dbReference type="NCBI Taxonomy" id="1458930"/>
    <lineage>
        <taxon>Bacteria</taxon>
        <taxon>Bacillati</taxon>
        <taxon>Cyanobacteriota</taxon>
        <taxon>Cyanophyceae</taxon>
        <taxon>Oscillatoriophycideae</taxon>
        <taxon>Oscillatoriales</taxon>
        <taxon>Microcoleaceae</taxon>
        <taxon>Okeania</taxon>
    </lineage>
</organism>
<reference evidence="2 3" key="1">
    <citation type="journal article" date="2018" name="ACS Chem. Biol.">
        <title>Ketoreductase domain dysfunction expands chemodiversity: malyngamide biosynthesis in the cyanobacterium Okeania hirsuta.</title>
        <authorList>
            <person name="Moss N.A."/>
            <person name="Leao T."/>
            <person name="Rankin M."/>
            <person name="McCullough T.M."/>
            <person name="Qu P."/>
            <person name="Korobeynikov A."/>
            <person name="Smith J.L."/>
            <person name="Gerwick L."/>
            <person name="Gerwick W.H."/>
        </authorList>
    </citation>
    <scope>NUCLEOTIDE SEQUENCE [LARGE SCALE GENOMIC DNA]</scope>
    <source>
        <strain evidence="2 3">PAB10Feb10-1</strain>
    </source>
</reference>
<dbReference type="Proteomes" id="UP000269154">
    <property type="component" value="Unassembled WGS sequence"/>
</dbReference>
<evidence type="ECO:0000313" key="2">
    <source>
        <dbReference type="EMBL" id="RQH47530.1"/>
    </source>
</evidence>